<comment type="similarity">
    <text evidence="8">Belongs to the MGMT family.</text>
</comment>
<dbReference type="GO" id="GO:0032259">
    <property type="term" value="P:methylation"/>
    <property type="evidence" value="ECO:0007669"/>
    <property type="project" value="UniProtKB-KW"/>
</dbReference>
<evidence type="ECO:0000256" key="2">
    <source>
        <dbReference type="ARBA" id="ARBA00022490"/>
    </source>
</evidence>
<comment type="caution">
    <text evidence="11">The sequence shown here is derived from an EMBL/GenBank/DDBJ whole genome shotgun (WGS) entry which is preliminary data.</text>
</comment>
<dbReference type="PANTHER" id="PTHR10815:SF13">
    <property type="entry name" value="METHYLATED-DNA--PROTEIN-CYSTEINE METHYLTRANSFERASE"/>
    <property type="match status" value="1"/>
</dbReference>
<dbReference type="EMBL" id="BMPN01000002">
    <property type="protein sequence ID" value="GGJ54953.1"/>
    <property type="molecule type" value="Genomic_DNA"/>
</dbReference>
<keyword evidence="2 8" id="KW-0963">Cytoplasm</keyword>
<dbReference type="InterPro" id="IPR036217">
    <property type="entry name" value="MethylDNA_cys_MeTrfase_DNAb"/>
</dbReference>
<feature type="domain" description="Methylated-DNA-[protein]-cysteine S-methyltransferase DNA binding" evidence="9">
    <location>
        <begin position="76"/>
        <end position="155"/>
    </location>
</feature>
<accession>A0ABQ2DGN4</accession>
<dbReference type="Pfam" id="PF02870">
    <property type="entry name" value="Methyltransf_1N"/>
    <property type="match status" value="1"/>
</dbReference>
<evidence type="ECO:0000313" key="12">
    <source>
        <dbReference type="Proteomes" id="UP000634435"/>
    </source>
</evidence>
<evidence type="ECO:0000256" key="3">
    <source>
        <dbReference type="ARBA" id="ARBA00022603"/>
    </source>
</evidence>
<dbReference type="PROSITE" id="PS00374">
    <property type="entry name" value="MGMT"/>
    <property type="match status" value="1"/>
</dbReference>
<dbReference type="Proteomes" id="UP000634435">
    <property type="component" value="Unassembled WGS sequence"/>
</dbReference>
<dbReference type="InterPro" id="IPR008332">
    <property type="entry name" value="MethylG_MeTrfase_N"/>
</dbReference>
<dbReference type="HAMAP" id="MF_00772">
    <property type="entry name" value="OGT"/>
    <property type="match status" value="1"/>
</dbReference>
<proteinExistence type="inferred from homology"/>
<feature type="domain" description="Methylguanine DNA methyltransferase ribonuclease-like" evidence="10">
    <location>
        <begin position="9"/>
        <end position="69"/>
    </location>
</feature>
<feature type="active site" description="Nucleophile; methyl group acceptor" evidence="8">
    <location>
        <position position="127"/>
    </location>
</feature>
<dbReference type="Gene3D" id="1.10.10.10">
    <property type="entry name" value="Winged helix-like DNA-binding domain superfamily/Winged helix DNA-binding domain"/>
    <property type="match status" value="1"/>
</dbReference>
<dbReference type="Gene3D" id="3.30.160.70">
    <property type="entry name" value="Methylated DNA-protein cysteine methyltransferase domain"/>
    <property type="match status" value="1"/>
</dbReference>
<keyword evidence="6 8" id="KW-0234">DNA repair</keyword>
<dbReference type="InterPro" id="IPR036388">
    <property type="entry name" value="WH-like_DNA-bd_sf"/>
</dbReference>
<evidence type="ECO:0000256" key="4">
    <source>
        <dbReference type="ARBA" id="ARBA00022679"/>
    </source>
</evidence>
<comment type="miscellaneous">
    <text evidence="8">This enzyme catalyzes only one turnover and therefore is not strictly catalytic. According to one definition, an enzyme is a biocatalyst that acts repeatedly and over many reaction cycles.</text>
</comment>
<evidence type="ECO:0000259" key="10">
    <source>
        <dbReference type="Pfam" id="PF02870"/>
    </source>
</evidence>
<keyword evidence="12" id="KW-1185">Reference proteome</keyword>
<dbReference type="EC" id="2.1.1.63" evidence="8"/>
<reference evidence="12" key="1">
    <citation type="journal article" date="2019" name="Int. J. Syst. Evol. Microbiol.">
        <title>The Global Catalogue of Microorganisms (GCM) 10K type strain sequencing project: providing services to taxonomists for standard genome sequencing and annotation.</title>
        <authorList>
            <consortium name="The Broad Institute Genomics Platform"/>
            <consortium name="The Broad Institute Genome Sequencing Center for Infectious Disease"/>
            <person name="Wu L."/>
            <person name="Ma J."/>
        </authorList>
    </citation>
    <scope>NUCLEOTIDE SEQUENCE [LARGE SCALE GENOMIC DNA]</scope>
    <source>
        <strain evidence="12">JCM 30071</strain>
    </source>
</reference>
<protein>
    <recommendedName>
        <fullName evidence="8">Methylated-DNA--protein-cysteine methyltransferase</fullName>
        <ecNumber evidence="8">2.1.1.63</ecNumber>
    </recommendedName>
    <alternativeName>
        <fullName evidence="8">6-O-methylguanine-DNA methyltransferase</fullName>
        <shortName evidence="8">MGMT</shortName>
    </alternativeName>
    <alternativeName>
        <fullName evidence="8">O-6-methylguanine-DNA-alkyltransferase</fullName>
    </alternativeName>
</protein>
<evidence type="ECO:0000256" key="1">
    <source>
        <dbReference type="ARBA" id="ARBA00001286"/>
    </source>
</evidence>
<keyword evidence="4 8" id="KW-0808">Transferase</keyword>
<dbReference type="GO" id="GO:0008168">
    <property type="term" value="F:methyltransferase activity"/>
    <property type="evidence" value="ECO:0007669"/>
    <property type="project" value="UniProtKB-KW"/>
</dbReference>
<dbReference type="InterPro" id="IPR001497">
    <property type="entry name" value="MethylDNA_cys_MeTrfase_AS"/>
</dbReference>
<dbReference type="InterPro" id="IPR014048">
    <property type="entry name" value="MethylDNA_cys_MeTrfase_DNA-bd"/>
</dbReference>
<dbReference type="CDD" id="cd06445">
    <property type="entry name" value="ATase"/>
    <property type="match status" value="1"/>
</dbReference>
<organism evidence="11 12">
    <name type="scientific">Virgibacillus kapii</name>
    <dbReference type="NCBI Taxonomy" id="1638645"/>
    <lineage>
        <taxon>Bacteria</taxon>
        <taxon>Bacillati</taxon>
        <taxon>Bacillota</taxon>
        <taxon>Bacilli</taxon>
        <taxon>Bacillales</taxon>
        <taxon>Bacillaceae</taxon>
        <taxon>Virgibacillus</taxon>
    </lineage>
</organism>
<keyword evidence="5 8" id="KW-0227">DNA damage</keyword>
<keyword evidence="3 8" id="KW-0489">Methyltransferase</keyword>
<dbReference type="InterPro" id="IPR023546">
    <property type="entry name" value="MGMT"/>
</dbReference>
<sequence>MMNKYKIDYQSPIGIIEITGTEKVITSVLFADREKVEYGFYEDFPEVMKMCYQQFEAYFAGNLQSFRFPYEVKGTAFQKDVWTALTTIPFAQTASYLDIAKAIDNHKAIRAVGSANSKNQISIAVPCHRIIGSNGKLTGYAGGLWRKKWLLEHEARIAAANK</sequence>
<comment type="function">
    <text evidence="8">Involved in the cellular defense against the biological effects of O6-methylguanine (O6-MeG) and O4-methylthymine (O4-MeT) in DNA. Repairs the methylated nucleobase in DNA by stoichiometrically transferring the methyl group to a cysteine residue in the enzyme. This is a suicide reaction: the enzyme is irreversibly inactivated.</text>
</comment>
<dbReference type="SUPFAM" id="SSF46767">
    <property type="entry name" value="Methylated DNA-protein cysteine methyltransferase, C-terminal domain"/>
    <property type="match status" value="1"/>
</dbReference>
<dbReference type="SUPFAM" id="SSF53155">
    <property type="entry name" value="Methylated DNA-protein cysteine methyltransferase domain"/>
    <property type="match status" value="1"/>
</dbReference>
<evidence type="ECO:0000256" key="5">
    <source>
        <dbReference type="ARBA" id="ARBA00022763"/>
    </source>
</evidence>
<dbReference type="Pfam" id="PF01035">
    <property type="entry name" value="DNA_binding_1"/>
    <property type="match status" value="1"/>
</dbReference>
<comment type="subcellular location">
    <subcellularLocation>
        <location evidence="8">Cytoplasm</location>
    </subcellularLocation>
</comment>
<comment type="catalytic activity">
    <reaction evidence="1 8">
        <text>a 4-O-methyl-thymidine in DNA + L-cysteinyl-[protein] = a thymidine in DNA + S-methyl-L-cysteinyl-[protein]</text>
        <dbReference type="Rhea" id="RHEA:53428"/>
        <dbReference type="Rhea" id="RHEA-COMP:10131"/>
        <dbReference type="Rhea" id="RHEA-COMP:10132"/>
        <dbReference type="Rhea" id="RHEA-COMP:13555"/>
        <dbReference type="Rhea" id="RHEA-COMP:13556"/>
        <dbReference type="ChEBI" id="CHEBI:29950"/>
        <dbReference type="ChEBI" id="CHEBI:82612"/>
        <dbReference type="ChEBI" id="CHEBI:137386"/>
        <dbReference type="ChEBI" id="CHEBI:137387"/>
        <dbReference type="EC" id="2.1.1.63"/>
    </reaction>
</comment>
<evidence type="ECO:0000256" key="7">
    <source>
        <dbReference type="ARBA" id="ARBA00049348"/>
    </source>
</evidence>
<dbReference type="PANTHER" id="PTHR10815">
    <property type="entry name" value="METHYLATED-DNA--PROTEIN-CYSTEINE METHYLTRANSFERASE"/>
    <property type="match status" value="1"/>
</dbReference>
<dbReference type="NCBIfam" id="TIGR00589">
    <property type="entry name" value="ogt"/>
    <property type="match status" value="1"/>
</dbReference>
<evidence type="ECO:0000259" key="9">
    <source>
        <dbReference type="Pfam" id="PF01035"/>
    </source>
</evidence>
<comment type="catalytic activity">
    <reaction evidence="7 8">
        <text>a 6-O-methyl-2'-deoxyguanosine in DNA + L-cysteinyl-[protein] = S-methyl-L-cysteinyl-[protein] + a 2'-deoxyguanosine in DNA</text>
        <dbReference type="Rhea" id="RHEA:24000"/>
        <dbReference type="Rhea" id="RHEA-COMP:10131"/>
        <dbReference type="Rhea" id="RHEA-COMP:10132"/>
        <dbReference type="Rhea" id="RHEA-COMP:11367"/>
        <dbReference type="Rhea" id="RHEA-COMP:11368"/>
        <dbReference type="ChEBI" id="CHEBI:29950"/>
        <dbReference type="ChEBI" id="CHEBI:82612"/>
        <dbReference type="ChEBI" id="CHEBI:85445"/>
        <dbReference type="ChEBI" id="CHEBI:85448"/>
        <dbReference type="EC" id="2.1.1.63"/>
    </reaction>
</comment>
<name>A0ABQ2DGN4_9BACI</name>
<dbReference type="InterPro" id="IPR036631">
    <property type="entry name" value="MGMT_N_sf"/>
</dbReference>
<evidence type="ECO:0000256" key="8">
    <source>
        <dbReference type="HAMAP-Rule" id="MF_00772"/>
    </source>
</evidence>
<evidence type="ECO:0000256" key="6">
    <source>
        <dbReference type="ARBA" id="ARBA00023204"/>
    </source>
</evidence>
<evidence type="ECO:0000313" key="11">
    <source>
        <dbReference type="EMBL" id="GGJ54953.1"/>
    </source>
</evidence>
<gene>
    <name evidence="11" type="primary">ogt</name>
    <name evidence="11" type="ORF">GCM10007111_16510</name>
</gene>